<dbReference type="OrthoDB" id="10519979at2759"/>
<proteinExistence type="predicted"/>
<accession>A0A0L0TBS1</accession>
<dbReference type="PANTHER" id="PTHR38795">
    <property type="entry name" value="DUF6604 DOMAIN-CONTAINING PROTEIN"/>
    <property type="match status" value="1"/>
</dbReference>
<name>A0A0L0TBS1_ALLM3</name>
<evidence type="ECO:0000256" key="1">
    <source>
        <dbReference type="SAM" id="MobiDB-lite"/>
    </source>
</evidence>
<dbReference type="VEuPathDB" id="FungiDB:AMAG_15931"/>
<dbReference type="PANTHER" id="PTHR38795:SF1">
    <property type="entry name" value="DUF6604 DOMAIN-CONTAINING PROTEIN"/>
    <property type="match status" value="1"/>
</dbReference>
<organism evidence="2 3">
    <name type="scientific">Allomyces macrogynus (strain ATCC 38327)</name>
    <name type="common">Allomyces javanicus var. macrogynus</name>
    <dbReference type="NCBI Taxonomy" id="578462"/>
    <lineage>
        <taxon>Eukaryota</taxon>
        <taxon>Fungi</taxon>
        <taxon>Fungi incertae sedis</taxon>
        <taxon>Blastocladiomycota</taxon>
        <taxon>Blastocladiomycetes</taxon>
        <taxon>Blastocladiales</taxon>
        <taxon>Blastocladiaceae</taxon>
        <taxon>Allomyces</taxon>
    </lineage>
</organism>
<feature type="compositionally biased region" description="Low complexity" evidence="1">
    <location>
        <begin position="86"/>
        <end position="106"/>
    </location>
</feature>
<feature type="region of interest" description="Disordered" evidence="1">
    <location>
        <begin position="86"/>
        <end position="109"/>
    </location>
</feature>
<protein>
    <submittedName>
        <fullName evidence="2">Uncharacterized protein</fullName>
    </submittedName>
</protein>
<reference evidence="3" key="2">
    <citation type="submission" date="2009-11" db="EMBL/GenBank/DDBJ databases">
        <title>The Genome Sequence of Allomyces macrogynus strain ATCC 38327.</title>
        <authorList>
            <consortium name="The Broad Institute Genome Sequencing Platform"/>
            <person name="Russ C."/>
            <person name="Cuomo C."/>
            <person name="Shea T."/>
            <person name="Young S.K."/>
            <person name="Zeng Q."/>
            <person name="Koehrsen M."/>
            <person name="Haas B."/>
            <person name="Borodovsky M."/>
            <person name="Guigo R."/>
            <person name="Alvarado L."/>
            <person name="Berlin A."/>
            <person name="Borenstein D."/>
            <person name="Chen Z."/>
            <person name="Engels R."/>
            <person name="Freedman E."/>
            <person name="Gellesch M."/>
            <person name="Goldberg J."/>
            <person name="Griggs A."/>
            <person name="Gujja S."/>
            <person name="Heiman D."/>
            <person name="Hepburn T."/>
            <person name="Howarth C."/>
            <person name="Jen D."/>
            <person name="Larson L."/>
            <person name="Lewis B."/>
            <person name="Mehta T."/>
            <person name="Park D."/>
            <person name="Pearson M."/>
            <person name="Roberts A."/>
            <person name="Saif S."/>
            <person name="Shenoy N."/>
            <person name="Sisk P."/>
            <person name="Stolte C."/>
            <person name="Sykes S."/>
            <person name="Walk T."/>
            <person name="White J."/>
            <person name="Yandava C."/>
            <person name="Burger G."/>
            <person name="Gray M.W."/>
            <person name="Holland P.W.H."/>
            <person name="King N."/>
            <person name="Lang F.B.F."/>
            <person name="Roger A.J."/>
            <person name="Ruiz-Trillo I."/>
            <person name="Lander E."/>
            <person name="Nusbaum C."/>
        </authorList>
    </citation>
    <scope>NUCLEOTIDE SEQUENCE [LARGE SCALE GENOMIC DNA]</scope>
    <source>
        <strain evidence="3">ATCC 38327</strain>
    </source>
</reference>
<dbReference type="AlphaFoldDB" id="A0A0L0TBS1"/>
<reference evidence="2 3" key="1">
    <citation type="submission" date="2009-11" db="EMBL/GenBank/DDBJ databases">
        <title>Annotation of Allomyces macrogynus ATCC 38327.</title>
        <authorList>
            <consortium name="The Broad Institute Genome Sequencing Platform"/>
            <person name="Russ C."/>
            <person name="Cuomo C."/>
            <person name="Burger G."/>
            <person name="Gray M.W."/>
            <person name="Holland P.W.H."/>
            <person name="King N."/>
            <person name="Lang F.B.F."/>
            <person name="Roger A.J."/>
            <person name="Ruiz-Trillo I."/>
            <person name="Young S.K."/>
            <person name="Zeng Q."/>
            <person name="Gargeya S."/>
            <person name="Fitzgerald M."/>
            <person name="Haas B."/>
            <person name="Abouelleil A."/>
            <person name="Alvarado L."/>
            <person name="Arachchi H.M."/>
            <person name="Berlin A."/>
            <person name="Chapman S.B."/>
            <person name="Gearin G."/>
            <person name="Goldberg J."/>
            <person name="Griggs A."/>
            <person name="Gujja S."/>
            <person name="Hansen M."/>
            <person name="Heiman D."/>
            <person name="Howarth C."/>
            <person name="Larimer J."/>
            <person name="Lui A."/>
            <person name="MacDonald P.J.P."/>
            <person name="McCowen C."/>
            <person name="Montmayeur A."/>
            <person name="Murphy C."/>
            <person name="Neiman D."/>
            <person name="Pearson M."/>
            <person name="Priest M."/>
            <person name="Roberts A."/>
            <person name="Saif S."/>
            <person name="Shea T."/>
            <person name="Sisk P."/>
            <person name="Stolte C."/>
            <person name="Sykes S."/>
            <person name="Wortman J."/>
            <person name="Nusbaum C."/>
            <person name="Birren B."/>
        </authorList>
    </citation>
    <scope>NUCLEOTIDE SEQUENCE [LARGE SCALE GENOMIC DNA]</scope>
    <source>
        <strain evidence="2 3">ATCC 38327</strain>
    </source>
</reference>
<evidence type="ECO:0000313" key="2">
    <source>
        <dbReference type="EMBL" id="KNE71989.1"/>
    </source>
</evidence>
<dbReference type="EMBL" id="GG745376">
    <property type="protein sequence ID" value="KNE71989.1"/>
    <property type="molecule type" value="Genomic_DNA"/>
</dbReference>
<sequence length="202" mass="22036">MSFQLGIDTVVAPCAHWSALIKTTHLYEACRQYGSKNGIDVWPDMDTFMTLFDKDALFAGRLPKTAHAFVNSFSLRSDHSIASIASTSGRKSRTSRSGTSSTAATSGERRLKARPDYDLAMSGTVAPTRLSSDDANISCPSLHHLLDHFGMTAASTALLQHHGQYPNPHVLASFIEQTVTGDFDLRCCDVVDLYIRSLILLA</sequence>
<gene>
    <name evidence="2" type="ORF">AMAG_15931</name>
</gene>
<keyword evidence="3" id="KW-1185">Reference proteome</keyword>
<dbReference type="Proteomes" id="UP000054350">
    <property type="component" value="Unassembled WGS sequence"/>
</dbReference>
<evidence type="ECO:0000313" key="3">
    <source>
        <dbReference type="Proteomes" id="UP000054350"/>
    </source>
</evidence>